<dbReference type="PANTHER" id="PTHR12436:SF4">
    <property type="entry name" value="LEUKOCYTE RECEPTOR CLUSTER MEMBER 8"/>
    <property type="match status" value="1"/>
</dbReference>
<dbReference type="InterPro" id="IPR005062">
    <property type="entry name" value="SAC3/GANP/THP3_conserved"/>
</dbReference>
<reference evidence="3" key="1">
    <citation type="submission" date="2013-04" db="EMBL/GenBank/DDBJ databases">
        <title>The Genome Sequence of Fonticula alba ATCC 38817.</title>
        <authorList>
            <consortium name="The Broad Institute Genomics Platform"/>
            <person name="Russ C."/>
            <person name="Cuomo C."/>
            <person name="Burger G."/>
            <person name="Gray M.W."/>
            <person name="Holland P.W.H."/>
            <person name="King N."/>
            <person name="Lang F.B.F."/>
            <person name="Roger A.J."/>
            <person name="Ruiz-Trillo I."/>
            <person name="Brown M."/>
            <person name="Walker B."/>
            <person name="Young S."/>
            <person name="Zeng Q."/>
            <person name="Gargeya S."/>
            <person name="Fitzgerald M."/>
            <person name="Haas B."/>
            <person name="Abouelleil A."/>
            <person name="Allen A.W."/>
            <person name="Alvarado L."/>
            <person name="Arachchi H.M."/>
            <person name="Berlin A.M."/>
            <person name="Chapman S.B."/>
            <person name="Gainer-Dewar J."/>
            <person name="Goldberg J."/>
            <person name="Griggs A."/>
            <person name="Gujja S."/>
            <person name="Hansen M."/>
            <person name="Howarth C."/>
            <person name="Imamovic A."/>
            <person name="Ireland A."/>
            <person name="Larimer J."/>
            <person name="McCowan C."/>
            <person name="Murphy C."/>
            <person name="Pearson M."/>
            <person name="Poon T.W."/>
            <person name="Priest M."/>
            <person name="Roberts A."/>
            <person name="Saif S."/>
            <person name="Shea T."/>
            <person name="Sisk P."/>
            <person name="Sykes S."/>
            <person name="Wortman J."/>
            <person name="Nusbaum C."/>
            <person name="Birren B."/>
        </authorList>
    </citation>
    <scope>NUCLEOTIDE SEQUENCE [LARGE SCALE GENOMIC DNA]</scope>
    <source>
        <strain evidence="3">ATCC 38817</strain>
    </source>
</reference>
<feature type="region of interest" description="Disordered" evidence="1">
    <location>
        <begin position="1"/>
        <end position="21"/>
    </location>
</feature>
<dbReference type="GeneID" id="20525008"/>
<accession>A0A058ZEA6</accession>
<protein>
    <recommendedName>
        <fullName evidence="2">SAC3/GANP/THP3 conserved domain-containing protein</fullName>
    </recommendedName>
</protein>
<name>A0A058ZEA6_FONAL</name>
<feature type="compositionally biased region" description="Low complexity" evidence="1">
    <location>
        <begin position="169"/>
        <end position="187"/>
    </location>
</feature>
<dbReference type="STRING" id="691883.A0A058ZEA6"/>
<gene>
    <name evidence="3" type="ORF">H696_00283</name>
</gene>
<sequence length="699" mass="72498">MSKPPAPPHGHHPAGPYPTHAGASAPGNYYGGYGAGAGYPSYPSYGHPPGAYHHSPQYPSYPHPYYGGYSAPSSASGAWPAYQTPYYGVPGRGMVDPSASAAAAAAYNSQSERLYQPPPPASPASSRGAPSSSAASSSSYSSATPASSGVAPYVPFSPSAPVTTTSSHGTAQGKAKKAATPAAGKAATKAKRQAPGAGSSPPSVAAVAATATVPRTGSTPASSSAVTSVSLSSGSGGGPTQSRTSSSSSSSSRGSSLFSGRAGYAAPSAVRASAHDPYANTRKSSSTVYPSVPSSSPAAGARGGTSSRGSSSRGGSSRGLSPDPPSQPVTLQPVIKDISTNDSSARQARARRFERQDDGPRSSSSASSDLFTSSVPQVPVVGTCTQIEKSFFRLTSAPNPSNVRPLHILRKTFDFLRQRWQEKPDYAYICDQFQSMRQDLIVQRIRNEFTVAVYEAHARIALESEDLEAFNQCQTQLRDLYLEGIPGAREEFLAYRILYFVFANATFDQTLLLAAGASGILGDGDIGPADAGAGDASPSADAPLGLSLALRETSLPITHALAVQKAVLSHDHAGLFRLYQRVPNKGRFLMDSFVRRQRLVALRALCRSHRPNLALGLVSTVLGFEGPAECVAFLTRDLRLDVFRTGTAAALSEADLAGLDTSSSLEGLHLNPREALQPVATAVAGAFARVSVNKQLASS</sequence>
<dbReference type="EMBL" id="KB932201">
    <property type="protein sequence ID" value="KCV72704.1"/>
    <property type="molecule type" value="Genomic_DNA"/>
</dbReference>
<dbReference type="AlphaFoldDB" id="A0A058ZEA6"/>
<feature type="compositionally biased region" description="Low complexity" evidence="1">
    <location>
        <begin position="123"/>
        <end position="148"/>
    </location>
</feature>
<feature type="region of interest" description="Disordered" evidence="1">
    <location>
        <begin position="98"/>
        <end position="372"/>
    </location>
</feature>
<dbReference type="OrthoDB" id="199574at2759"/>
<dbReference type="InterPro" id="IPR045107">
    <property type="entry name" value="SAC3/GANP/THP3"/>
</dbReference>
<dbReference type="Gene3D" id="1.25.40.990">
    <property type="match status" value="1"/>
</dbReference>
<dbReference type="eggNOG" id="KOG1861">
    <property type="taxonomic scope" value="Eukaryota"/>
</dbReference>
<keyword evidence="4" id="KW-1185">Reference proteome</keyword>
<feature type="compositionally biased region" description="Low complexity" evidence="1">
    <location>
        <begin position="284"/>
        <end position="321"/>
    </location>
</feature>
<dbReference type="Proteomes" id="UP000030693">
    <property type="component" value="Unassembled WGS sequence"/>
</dbReference>
<feature type="compositionally biased region" description="Low complexity" evidence="1">
    <location>
        <begin position="194"/>
        <end position="233"/>
    </location>
</feature>
<evidence type="ECO:0000313" key="4">
    <source>
        <dbReference type="Proteomes" id="UP000030693"/>
    </source>
</evidence>
<dbReference type="Pfam" id="PF03399">
    <property type="entry name" value="SAC3_GANP"/>
    <property type="match status" value="1"/>
</dbReference>
<dbReference type="RefSeq" id="XP_009492405.1">
    <property type="nucleotide sequence ID" value="XM_009494130.1"/>
</dbReference>
<feature type="compositionally biased region" description="Low complexity" evidence="1">
    <location>
        <begin position="362"/>
        <end position="372"/>
    </location>
</feature>
<dbReference type="OMA" id="DMAVENC"/>
<evidence type="ECO:0000256" key="1">
    <source>
        <dbReference type="SAM" id="MobiDB-lite"/>
    </source>
</evidence>
<feature type="compositionally biased region" description="Basic and acidic residues" evidence="1">
    <location>
        <begin position="351"/>
        <end position="360"/>
    </location>
</feature>
<feature type="domain" description="SAC3/GANP/THP3 conserved" evidence="2">
    <location>
        <begin position="395"/>
        <end position="465"/>
    </location>
</feature>
<evidence type="ECO:0000313" key="3">
    <source>
        <dbReference type="EMBL" id="KCV72704.1"/>
    </source>
</evidence>
<feature type="compositionally biased region" description="Low complexity" evidence="1">
    <location>
        <begin position="240"/>
        <end position="260"/>
    </location>
</feature>
<proteinExistence type="predicted"/>
<evidence type="ECO:0000259" key="2">
    <source>
        <dbReference type="Pfam" id="PF03399"/>
    </source>
</evidence>
<dbReference type="GO" id="GO:0005634">
    <property type="term" value="C:nucleus"/>
    <property type="evidence" value="ECO:0007669"/>
    <property type="project" value="TreeGrafter"/>
</dbReference>
<dbReference type="PANTHER" id="PTHR12436">
    <property type="entry name" value="80 KDA MCM3-ASSOCIATED PROTEIN"/>
    <property type="match status" value="1"/>
</dbReference>
<organism evidence="3">
    <name type="scientific">Fonticula alba</name>
    <name type="common">Slime mold</name>
    <dbReference type="NCBI Taxonomy" id="691883"/>
    <lineage>
        <taxon>Eukaryota</taxon>
        <taxon>Rotosphaerida</taxon>
        <taxon>Fonticulaceae</taxon>
        <taxon>Fonticula</taxon>
    </lineage>
</organism>